<evidence type="ECO:0000313" key="4">
    <source>
        <dbReference type="EMBL" id="SNR34591.1"/>
    </source>
</evidence>
<dbReference type="Pfam" id="PF04967">
    <property type="entry name" value="HTH_10"/>
    <property type="match status" value="1"/>
</dbReference>
<evidence type="ECO:0000256" key="2">
    <source>
        <dbReference type="ARBA" id="ARBA00023163"/>
    </source>
</evidence>
<dbReference type="Proteomes" id="UP000198397">
    <property type="component" value="Unassembled WGS sequence"/>
</dbReference>
<evidence type="ECO:0000256" key="1">
    <source>
        <dbReference type="ARBA" id="ARBA00023015"/>
    </source>
</evidence>
<sequence length="219" mass="24221">MAVIADITVRTPADETNMLVEAAPEGIVRIPFMFGSENIVISYVLVRRDGLDEFHGELDGRRESAVTDVRVIDEFVAYALVHVTYPWHADAILVSLVNAGLDVLEGLGTAEEWTFRVRAYECDAIDRFVEKCTRAGATAAVDRIDGAGRNEEPILTPAQRRTLHTAYETGYFEVPRRTSLSQLSEQFDVSDTAVSQRLRRGINAVLAAQFDDDTASPTD</sequence>
<keyword evidence="5" id="KW-1185">Reference proteome</keyword>
<name>A0A238VK75_HALVU</name>
<feature type="domain" description="HTH bat-type" evidence="3">
    <location>
        <begin position="155"/>
        <end position="205"/>
    </location>
</feature>
<dbReference type="PANTHER" id="PTHR34236:SF1">
    <property type="entry name" value="DIMETHYL SULFOXIDE REDUCTASE TRANSCRIPTIONAL ACTIVATOR"/>
    <property type="match status" value="1"/>
</dbReference>
<dbReference type="EMBL" id="FZNQ01000003">
    <property type="protein sequence ID" value="SNR34591.1"/>
    <property type="molecule type" value="Genomic_DNA"/>
</dbReference>
<evidence type="ECO:0000313" key="5">
    <source>
        <dbReference type="Proteomes" id="UP000198397"/>
    </source>
</evidence>
<dbReference type="RefSeq" id="WP_089383829.1">
    <property type="nucleotide sequence ID" value="NZ_FZNQ01000003.1"/>
</dbReference>
<keyword evidence="1" id="KW-0805">Transcription regulation</keyword>
<gene>
    <name evidence="4" type="ORF">SAMN06264855_10321</name>
</gene>
<dbReference type="InterPro" id="IPR007050">
    <property type="entry name" value="HTH_bacterioopsin"/>
</dbReference>
<organism evidence="4 5">
    <name type="scientific">Halorubrum vacuolatum</name>
    <name type="common">Natronobacterium vacuolatum</name>
    <dbReference type="NCBI Taxonomy" id="63740"/>
    <lineage>
        <taxon>Archaea</taxon>
        <taxon>Methanobacteriati</taxon>
        <taxon>Methanobacteriota</taxon>
        <taxon>Stenosarchaea group</taxon>
        <taxon>Halobacteria</taxon>
        <taxon>Halobacteriales</taxon>
        <taxon>Haloferacaceae</taxon>
        <taxon>Halorubrum</taxon>
    </lineage>
</organism>
<evidence type="ECO:0000259" key="3">
    <source>
        <dbReference type="Pfam" id="PF04967"/>
    </source>
</evidence>
<proteinExistence type="predicted"/>
<accession>A0A238VK75</accession>
<protein>
    <submittedName>
        <fullName evidence="4">HTH DNA binding domain-containing protein</fullName>
    </submittedName>
</protein>
<dbReference type="OrthoDB" id="202021at2157"/>
<reference evidence="4 5" key="1">
    <citation type="submission" date="2017-06" db="EMBL/GenBank/DDBJ databases">
        <authorList>
            <person name="Kim H.J."/>
            <person name="Triplett B.A."/>
        </authorList>
    </citation>
    <scope>NUCLEOTIDE SEQUENCE [LARGE SCALE GENOMIC DNA]</scope>
    <source>
        <strain evidence="4 5">DSM 8800</strain>
    </source>
</reference>
<dbReference type="AlphaFoldDB" id="A0A238VK75"/>
<keyword evidence="2" id="KW-0804">Transcription</keyword>
<dbReference type="PANTHER" id="PTHR34236">
    <property type="entry name" value="DIMETHYL SULFOXIDE REDUCTASE TRANSCRIPTIONAL ACTIVATOR"/>
    <property type="match status" value="1"/>
</dbReference>